<dbReference type="EMBL" id="JAHUTI010040059">
    <property type="protein sequence ID" value="MED6244962.1"/>
    <property type="molecule type" value="Genomic_DNA"/>
</dbReference>
<feature type="non-terminal residue" evidence="1">
    <location>
        <position position="1"/>
    </location>
</feature>
<evidence type="ECO:0000313" key="1">
    <source>
        <dbReference type="EMBL" id="MED6244962.1"/>
    </source>
</evidence>
<name>A0ABU7B356_9TELE</name>
<keyword evidence="2" id="KW-1185">Reference proteome</keyword>
<comment type="caution">
    <text evidence="1">The sequence shown here is derived from an EMBL/GenBank/DDBJ whole genome shotgun (WGS) entry which is preliminary data.</text>
</comment>
<sequence>HSSSSHSVTVHMVLQHCWSPVATLPTMHLWLWAFDGTDRLRVLWYRPAIAQCEVSSVQHWSVSEQHTLLTFGLSWTLPINPQFSALTFASIESHTVRHQW</sequence>
<dbReference type="Proteomes" id="UP001345963">
    <property type="component" value="Unassembled WGS sequence"/>
</dbReference>
<accession>A0ABU7B356</accession>
<reference evidence="1 2" key="1">
    <citation type="submission" date="2021-07" db="EMBL/GenBank/DDBJ databases">
        <authorList>
            <person name="Palmer J.M."/>
        </authorList>
    </citation>
    <scope>NUCLEOTIDE SEQUENCE [LARGE SCALE GENOMIC DNA]</scope>
    <source>
        <strain evidence="1 2">AT_MEX2019</strain>
        <tissue evidence="1">Muscle</tissue>
    </source>
</reference>
<gene>
    <name evidence="1" type="ORF">ATANTOWER_028580</name>
</gene>
<proteinExistence type="predicted"/>
<evidence type="ECO:0000313" key="2">
    <source>
        <dbReference type="Proteomes" id="UP001345963"/>
    </source>
</evidence>
<protein>
    <submittedName>
        <fullName evidence="1">Uncharacterized protein</fullName>
    </submittedName>
</protein>
<organism evidence="1 2">
    <name type="scientific">Ataeniobius toweri</name>
    <dbReference type="NCBI Taxonomy" id="208326"/>
    <lineage>
        <taxon>Eukaryota</taxon>
        <taxon>Metazoa</taxon>
        <taxon>Chordata</taxon>
        <taxon>Craniata</taxon>
        <taxon>Vertebrata</taxon>
        <taxon>Euteleostomi</taxon>
        <taxon>Actinopterygii</taxon>
        <taxon>Neopterygii</taxon>
        <taxon>Teleostei</taxon>
        <taxon>Neoteleostei</taxon>
        <taxon>Acanthomorphata</taxon>
        <taxon>Ovalentaria</taxon>
        <taxon>Atherinomorphae</taxon>
        <taxon>Cyprinodontiformes</taxon>
        <taxon>Goodeidae</taxon>
        <taxon>Ataeniobius</taxon>
    </lineage>
</organism>